<protein>
    <submittedName>
        <fullName evidence="1">Uncharacterized protein</fullName>
    </submittedName>
</protein>
<evidence type="ECO:0000313" key="1">
    <source>
        <dbReference type="EMBL" id="KKO08918.1"/>
    </source>
</evidence>
<comment type="caution">
    <text evidence="1">The sequence shown here is derived from an EMBL/GenBank/DDBJ whole genome shotgun (WGS) entry which is preliminary data.</text>
</comment>
<dbReference type="Pfam" id="PF09694">
    <property type="entry name" value="Gcw_chp"/>
    <property type="match status" value="1"/>
</dbReference>
<name>A0A0F9W9D5_9ZZZZ</name>
<organism evidence="1">
    <name type="scientific">marine sediment metagenome</name>
    <dbReference type="NCBI Taxonomy" id="412755"/>
    <lineage>
        <taxon>unclassified sequences</taxon>
        <taxon>metagenomes</taxon>
        <taxon>ecological metagenomes</taxon>
    </lineage>
</organism>
<proteinExistence type="predicted"/>
<dbReference type="EMBL" id="LAZR01000008">
    <property type="protein sequence ID" value="KKO08918.1"/>
    <property type="molecule type" value="Genomic_DNA"/>
</dbReference>
<gene>
    <name evidence="1" type="ORF">LCGC14_0040370</name>
</gene>
<dbReference type="NCBIfam" id="TIGR02001">
    <property type="entry name" value="gcw_chp"/>
    <property type="match status" value="1"/>
</dbReference>
<accession>A0A0F9W9D5</accession>
<dbReference type="AlphaFoldDB" id="A0A0F9W9D5"/>
<sequence length="216" mass="22956">MKRLTQLTAGLVLASSALVVSTSASAEVSYNIGYASEYYFRGVLQKNSSASAGIDYESEGFYAGSWAADVGDGLEVDGYFGYGIETESGLSASIGYTGYFYTGEFDDTYQEINFGLGYGMFSLGYSVGEWDGFGASQDYDFLDLTITGESGLYGTVGMWGDEFDGEYLEVGYGFSFADFDMGIAGIINSEELSDEVGSGGSPTTGEAIVFSIGKSW</sequence>
<reference evidence="1" key="1">
    <citation type="journal article" date="2015" name="Nature">
        <title>Complex archaea that bridge the gap between prokaryotes and eukaryotes.</title>
        <authorList>
            <person name="Spang A."/>
            <person name="Saw J.H."/>
            <person name="Jorgensen S.L."/>
            <person name="Zaremba-Niedzwiedzka K."/>
            <person name="Martijn J."/>
            <person name="Lind A.E."/>
            <person name="van Eijk R."/>
            <person name="Schleper C."/>
            <person name="Guy L."/>
            <person name="Ettema T.J."/>
        </authorList>
    </citation>
    <scope>NUCLEOTIDE SEQUENCE</scope>
</reference>
<dbReference type="InterPro" id="IPR010239">
    <property type="entry name" value="CHP02001"/>
</dbReference>